<evidence type="ECO:0000313" key="5">
    <source>
        <dbReference type="Proteomes" id="UP001412067"/>
    </source>
</evidence>
<feature type="repeat" description="PPR" evidence="2">
    <location>
        <begin position="614"/>
        <end position="648"/>
    </location>
</feature>
<dbReference type="PANTHER" id="PTHR47926">
    <property type="entry name" value="PENTATRICOPEPTIDE REPEAT-CONTAINING PROTEIN"/>
    <property type="match status" value="1"/>
</dbReference>
<feature type="repeat" description="PPR" evidence="2">
    <location>
        <begin position="309"/>
        <end position="343"/>
    </location>
</feature>
<dbReference type="SUPFAM" id="SSF48452">
    <property type="entry name" value="TPR-like"/>
    <property type="match status" value="1"/>
</dbReference>
<dbReference type="Pfam" id="PF20431">
    <property type="entry name" value="E_motif"/>
    <property type="match status" value="1"/>
</dbReference>
<reference evidence="4 5" key="1">
    <citation type="journal article" date="2022" name="Nat. Plants">
        <title>Genomes of leafy and leafless Platanthera orchids illuminate the evolution of mycoheterotrophy.</title>
        <authorList>
            <person name="Li M.H."/>
            <person name="Liu K.W."/>
            <person name="Li Z."/>
            <person name="Lu H.C."/>
            <person name="Ye Q.L."/>
            <person name="Zhang D."/>
            <person name="Wang J.Y."/>
            <person name="Li Y.F."/>
            <person name="Zhong Z.M."/>
            <person name="Liu X."/>
            <person name="Yu X."/>
            <person name="Liu D.K."/>
            <person name="Tu X.D."/>
            <person name="Liu B."/>
            <person name="Hao Y."/>
            <person name="Liao X.Y."/>
            <person name="Jiang Y.T."/>
            <person name="Sun W.H."/>
            <person name="Chen J."/>
            <person name="Chen Y.Q."/>
            <person name="Ai Y."/>
            <person name="Zhai J.W."/>
            <person name="Wu S.S."/>
            <person name="Zhou Z."/>
            <person name="Hsiao Y.Y."/>
            <person name="Wu W.L."/>
            <person name="Chen Y.Y."/>
            <person name="Lin Y.F."/>
            <person name="Hsu J.L."/>
            <person name="Li C.Y."/>
            <person name="Wang Z.W."/>
            <person name="Zhao X."/>
            <person name="Zhong W.Y."/>
            <person name="Ma X.K."/>
            <person name="Ma L."/>
            <person name="Huang J."/>
            <person name="Chen G.Z."/>
            <person name="Huang M.Z."/>
            <person name="Huang L."/>
            <person name="Peng D.H."/>
            <person name="Luo Y.B."/>
            <person name="Zou S.Q."/>
            <person name="Chen S.P."/>
            <person name="Lan S."/>
            <person name="Tsai W.C."/>
            <person name="Van de Peer Y."/>
            <person name="Liu Z.J."/>
        </authorList>
    </citation>
    <scope>NUCLEOTIDE SEQUENCE [LARGE SCALE GENOMIC DNA]</scope>
    <source>
        <strain evidence="4">Lor288</strain>
    </source>
</reference>
<gene>
    <name evidence="4" type="ORF">KSP40_PGU017255</name>
</gene>
<dbReference type="Gene3D" id="1.25.40.10">
    <property type="entry name" value="Tetratricopeptide repeat domain"/>
    <property type="match status" value="5"/>
</dbReference>
<protein>
    <submittedName>
        <fullName evidence="4">Pentatricopeptide repeat-containing protein</fullName>
    </submittedName>
</protein>
<dbReference type="Pfam" id="PF13041">
    <property type="entry name" value="PPR_2"/>
    <property type="match status" value="2"/>
</dbReference>
<feature type="repeat" description="PPR" evidence="2">
    <location>
        <begin position="512"/>
        <end position="547"/>
    </location>
</feature>
<proteinExistence type="predicted"/>
<feature type="repeat" description="PPR" evidence="2">
    <location>
        <begin position="410"/>
        <end position="444"/>
    </location>
</feature>
<dbReference type="InterPro" id="IPR032867">
    <property type="entry name" value="DYW_dom"/>
</dbReference>
<dbReference type="PROSITE" id="PS51375">
    <property type="entry name" value="PPR"/>
    <property type="match status" value="4"/>
</dbReference>
<evidence type="ECO:0000259" key="3">
    <source>
        <dbReference type="Pfam" id="PF14432"/>
    </source>
</evidence>
<evidence type="ECO:0000256" key="2">
    <source>
        <dbReference type="PROSITE-ProRule" id="PRU00708"/>
    </source>
</evidence>
<dbReference type="Pfam" id="PF01535">
    <property type="entry name" value="PPR"/>
    <property type="match status" value="8"/>
</dbReference>
<keyword evidence="1" id="KW-0677">Repeat</keyword>
<sequence>MLCAARTTSTVDGPTTTSFVYPSSTIRLFVFLFDELCKWRHPSLFDKLCRWDSPYRRWRASSATDGVPVGFLLLTELQVVESWLRSPGGIPPYRVTGDGDWRGRELVCHCRSADKHAPWSPHIILVEDGDSVRAWDCDSDSHCPPLHQMDFHRRFLSCTSLHSARRLHALLLISGQSADVLLTTDLINLYSRLGDLPAAAVTFNKTSKKNIFSWNSMISAFVRHGSLTDALLCFHGILAVPELRPDSFTFPVAVKSCGTLKDVEMIHSLIERLGFATDLFVAASMISGYLRSGSVDNADKVFAKMPHRDSGCWNAMISGLCQNGRPGEAIQLFSQMVKEETCVDKVTISSVLPACASLNDIIMGMSVHVHSLKHGVDFEIFVSNGLIDMYSKLGCLEDARLVFDEMERRDLVTWNSIIAAYEQFGDSATVLEFFALMKTQGLNPDLLTLVSLASAVAQIRDHRNCRSLHGFFIRRGWDEVDVFVGNAVIDMYGKMGRAKSARDVFDGMPVRDVVSWNTLISSCSQNGLADEAIELYESMGRLEGMRPVQGTFAGVLPACSHIGALRKGAKIHGQAIKEGLHFDVFVGTCLIDMYAKCGRLVDAMNLFAGMPRRASGPWNAIIAGHGAHGEGKKALELFSEMEKDGVFPDHVTFVSLLSACSHAGLVQHGEKYFRLMKIGYGIEPMVKHYACMVDLLGRAGNLEAAYKFIQKMPLKPDSSVWGALLAACRNHGNVELGRLASDRLFEIDPENAGYYVLLSNLYAKNGEWRGVHGVRSVAEQRGLLKTPGWSSIEVNGEVNVFFTGNKSHPRSGEIYREMWILLAKMKGIGYVSDYSFVLQDVEDDEKEHILTSHSERLAIVFGIISTPAKSPLHVFKNLRVCGDCHNATKYISRITEREIVVRDSNRFHHFKEGRCSCGDYW</sequence>
<dbReference type="InterPro" id="IPR011990">
    <property type="entry name" value="TPR-like_helical_dom_sf"/>
</dbReference>
<organism evidence="4 5">
    <name type="scientific">Platanthera guangdongensis</name>
    <dbReference type="NCBI Taxonomy" id="2320717"/>
    <lineage>
        <taxon>Eukaryota</taxon>
        <taxon>Viridiplantae</taxon>
        <taxon>Streptophyta</taxon>
        <taxon>Embryophyta</taxon>
        <taxon>Tracheophyta</taxon>
        <taxon>Spermatophyta</taxon>
        <taxon>Magnoliopsida</taxon>
        <taxon>Liliopsida</taxon>
        <taxon>Asparagales</taxon>
        <taxon>Orchidaceae</taxon>
        <taxon>Orchidoideae</taxon>
        <taxon>Orchideae</taxon>
        <taxon>Orchidinae</taxon>
        <taxon>Platanthera</taxon>
    </lineage>
</organism>
<accession>A0ABR2MYX8</accession>
<dbReference type="EMBL" id="JBBWWR010000003">
    <property type="protein sequence ID" value="KAK8969067.1"/>
    <property type="molecule type" value="Genomic_DNA"/>
</dbReference>
<feature type="domain" description="DYW" evidence="3">
    <location>
        <begin position="829"/>
        <end position="921"/>
    </location>
</feature>
<evidence type="ECO:0000313" key="4">
    <source>
        <dbReference type="EMBL" id="KAK8969067.1"/>
    </source>
</evidence>
<dbReference type="Proteomes" id="UP001412067">
    <property type="component" value="Unassembled WGS sequence"/>
</dbReference>
<dbReference type="Pfam" id="PF14432">
    <property type="entry name" value="DYW_deaminase"/>
    <property type="match status" value="1"/>
</dbReference>
<dbReference type="InterPro" id="IPR046848">
    <property type="entry name" value="E_motif"/>
</dbReference>
<comment type="caution">
    <text evidence="4">The sequence shown here is derived from an EMBL/GenBank/DDBJ whole genome shotgun (WGS) entry which is preliminary data.</text>
</comment>
<dbReference type="InterPro" id="IPR002885">
    <property type="entry name" value="PPR_rpt"/>
</dbReference>
<name>A0ABR2MYX8_9ASPA</name>
<evidence type="ECO:0000256" key="1">
    <source>
        <dbReference type="ARBA" id="ARBA00022737"/>
    </source>
</evidence>
<dbReference type="NCBIfam" id="TIGR00756">
    <property type="entry name" value="PPR"/>
    <property type="match status" value="7"/>
</dbReference>
<dbReference type="InterPro" id="IPR046960">
    <property type="entry name" value="PPR_At4g14850-like_plant"/>
</dbReference>
<dbReference type="PANTHER" id="PTHR47926:SF486">
    <property type="entry name" value="(WILD MALAYSIAN BANANA) HYPOTHETICAL PROTEIN"/>
    <property type="match status" value="1"/>
</dbReference>
<keyword evidence="5" id="KW-1185">Reference proteome</keyword>